<comment type="caution">
    <text evidence="3">The sequence shown here is derived from an EMBL/GenBank/DDBJ whole genome shotgun (WGS) entry which is preliminary data.</text>
</comment>
<dbReference type="EC" id="1.-.-.-" evidence="3"/>
<feature type="domain" description="Flavodoxin-like fold" evidence="2">
    <location>
        <begin position="1"/>
        <end position="170"/>
    </location>
</feature>
<dbReference type="PANTHER" id="PTHR47307">
    <property type="entry name" value="GLUTATHIONE-REGULATED POTASSIUM-EFFLUX SYSTEM ANCILLARY PROTEIN KEFG"/>
    <property type="match status" value="1"/>
</dbReference>
<dbReference type="InterPro" id="IPR046980">
    <property type="entry name" value="KefG/KefF"/>
</dbReference>
<dbReference type="GO" id="GO:0016491">
    <property type="term" value="F:oxidoreductase activity"/>
    <property type="evidence" value="ECO:0007669"/>
    <property type="project" value="UniProtKB-KW"/>
</dbReference>
<dbReference type="InterPro" id="IPR003680">
    <property type="entry name" value="Flavodoxin_fold"/>
</dbReference>
<dbReference type="RefSeq" id="WP_336586406.1">
    <property type="nucleotide sequence ID" value="NZ_JBBAXC010000005.1"/>
</dbReference>
<sequence>MKTLVVIAHPNIETSVVNKRWVEELKKYPEKYTIHEIYKVYPDAKIDVEKEQKLVESHGNLIFQFPIFWFNCPPLLKQWLDDVFAYGWAFGSEGDKLEGRKLALAVSAGIKNEDYSESGRYQFTLEQILVPFKTTAIYCKADYRSFFAFYGAEYEPSESEIEKSAHDYLQFLKEL</sequence>
<protein>
    <submittedName>
        <fullName evidence="3">NAD(P)H-dependent oxidoreductase</fullName>
        <ecNumber evidence="3">1.-.-.-</ecNumber>
    </submittedName>
</protein>
<dbReference type="EMBL" id="JBBAXC010000005">
    <property type="protein sequence ID" value="MEI5906966.1"/>
    <property type="molecule type" value="Genomic_DNA"/>
</dbReference>
<dbReference type="SUPFAM" id="SSF52218">
    <property type="entry name" value="Flavoproteins"/>
    <property type="match status" value="1"/>
</dbReference>
<organism evidence="3 4">
    <name type="scientific">Bacillus spongiae</name>
    <dbReference type="NCBI Taxonomy" id="2683610"/>
    <lineage>
        <taxon>Bacteria</taxon>
        <taxon>Bacillati</taxon>
        <taxon>Bacillota</taxon>
        <taxon>Bacilli</taxon>
        <taxon>Bacillales</taxon>
        <taxon>Bacillaceae</taxon>
        <taxon>Bacillus</taxon>
    </lineage>
</organism>
<reference evidence="3 4" key="1">
    <citation type="journal article" date="2018" name="J. Microbiol.">
        <title>Bacillus spongiae sp. nov., isolated from sponge of Jeju Island.</title>
        <authorList>
            <person name="Lee G.E."/>
            <person name="Im W.T."/>
            <person name="Park J.S."/>
        </authorList>
    </citation>
    <scope>NUCLEOTIDE SEQUENCE [LARGE SCALE GENOMIC DNA]</scope>
    <source>
        <strain evidence="3 4">135PIL107-10</strain>
    </source>
</reference>
<dbReference type="Pfam" id="PF02525">
    <property type="entry name" value="Flavodoxin_2"/>
    <property type="match status" value="1"/>
</dbReference>
<dbReference type="Gene3D" id="3.40.50.360">
    <property type="match status" value="1"/>
</dbReference>
<dbReference type="InterPro" id="IPR029039">
    <property type="entry name" value="Flavoprotein-like_sf"/>
</dbReference>
<evidence type="ECO:0000313" key="3">
    <source>
        <dbReference type="EMBL" id="MEI5906966.1"/>
    </source>
</evidence>
<evidence type="ECO:0000313" key="4">
    <source>
        <dbReference type="Proteomes" id="UP001312865"/>
    </source>
</evidence>
<keyword evidence="1 3" id="KW-0560">Oxidoreductase</keyword>
<gene>
    <name evidence="3" type="ORF">WAK64_07840</name>
</gene>
<dbReference type="Proteomes" id="UP001312865">
    <property type="component" value="Unassembled WGS sequence"/>
</dbReference>
<dbReference type="PANTHER" id="PTHR47307:SF1">
    <property type="entry name" value="GLUTATHIONE-REGULATED POTASSIUM-EFFLUX SYSTEM ANCILLARY PROTEIN KEFG"/>
    <property type="match status" value="1"/>
</dbReference>
<accession>A0ABU8HCA4</accession>
<evidence type="ECO:0000256" key="1">
    <source>
        <dbReference type="ARBA" id="ARBA00023002"/>
    </source>
</evidence>
<proteinExistence type="predicted"/>
<name>A0ABU8HCA4_9BACI</name>
<keyword evidence="4" id="KW-1185">Reference proteome</keyword>
<evidence type="ECO:0000259" key="2">
    <source>
        <dbReference type="Pfam" id="PF02525"/>
    </source>
</evidence>